<evidence type="ECO:0000256" key="4">
    <source>
        <dbReference type="ARBA" id="ARBA00012591"/>
    </source>
</evidence>
<dbReference type="PROSITE" id="PS00102">
    <property type="entry name" value="PHOSPHORYLASE"/>
    <property type="match status" value="1"/>
</dbReference>
<dbReference type="PANTHER" id="PTHR42655">
    <property type="entry name" value="GLYCOGEN PHOSPHORYLASE"/>
    <property type="match status" value="1"/>
</dbReference>
<evidence type="ECO:0000256" key="9">
    <source>
        <dbReference type="ARBA" id="ARBA00023277"/>
    </source>
</evidence>
<comment type="catalytic activity">
    <reaction evidence="1">
        <text>[(1-&gt;4)-alpha-D-glucosyl](n) + phosphate = [(1-&gt;4)-alpha-D-glucosyl](n-1) + alpha-D-glucose 1-phosphate</text>
        <dbReference type="Rhea" id="RHEA:41732"/>
        <dbReference type="Rhea" id="RHEA-COMP:9584"/>
        <dbReference type="Rhea" id="RHEA-COMP:9586"/>
        <dbReference type="ChEBI" id="CHEBI:15444"/>
        <dbReference type="ChEBI" id="CHEBI:43474"/>
        <dbReference type="ChEBI" id="CHEBI:58601"/>
        <dbReference type="EC" id="2.4.1.1"/>
    </reaction>
</comment>
<dbReference type="GO" id="GO:0008184">
    <property type="term" value="F:glycogen phosphorylase activity"/>
    <property type="evidence" value="ECO:0007669"/>
    <property type="project" value="InterPro"/>
</dbReference>
<evidence type="ECO:0000256" key="8">
    <source>
        <dbReference type="ARBA" id="ARBA00022898"/>
    </source>
</evidence>
<name>A0A426U9S2_9CHLR</name>
<keyword evidence="8 11" id="KW-0663">Pyridoxal phosphate</keyword>
<feature type="modified residue" description="N6-(pyridoxal phosphate)lysine" evidence="11">
    <location>
        <position position="602"/>
    </location>
</feature>
<comment type="similarity">
    <text evidence="3">Belongs to the glycogen phosphorylase family.</text>
</comment>
<dbReference type="PANTHER" id="PTHR42655:SF1">
    <property type="entry name" value="GLYCOGEN PHOSPHORYLASE"/>
    <property type="match status" value="1"/>
</dbReference>
<dbReference type="PIRSF" id="PIRSF000460">
    <property type="entry name" value="Pprylas_GlgP"/>
    <property type="match status" value="1"/>
</dbReference>
<evidence type="ECO:0000256" key="11">
    <source>
        <dbReference type="PIRSR" id="PIRSR000460-1"/>
    </source>
</evidence>
<dbReference type="InterPro" id="IPR052182">
    <property type="entry name" value="Glycogen/Maltodextrin_Phosph"/>
</dbReference>
<dbReference type="EC" id="2.4.1.1" evidence="4"/>
<dbReference type="InterPro" id="IPR000811">
    <property type="entry name" value="Glyco_trans_35"/>
</dbReference>
<dbReference type="InterPro" id="IPR035090">
    <property type="entry name" value="Pyridoxal_P_attach_site"/>
</dbReference>
<accession>A0A426U9S2</accession>
<comment type="cofactor">
    <cofactor evidence="2">
        <name>pyridoxal 5'-phosphate</name>
        <dbReference type="ChEBI" id="CHEBI:597326"/>
    </cofactor>
</comment>
<protein>
    <recommendedName>
        <fullName evidence="4">glycogen phosphorylase</fullName>
        <ecNumber evidence="4">2.4.1.1</ecNumber>
    </recommendedName>
</protein>
<comment type="function">
    <text evidence="10">Phosphorylase is an important allosteric enzyme in carbohydrate metabolism. Enzymes from different sources differ in their regulatory mechanisms and in their natural substrates. However, all known phosphorylases share catalytic and structural properties.</text>
</comment>
<organism evidence="13 14">
    <name type="scientific">Candidatus Viridilinea halotolerans</name>
    <dbReference type="NCBI Taxonomy" id="2491704"/>
    <lineage>
        <taxon>Bacteria</taxon>
        <taxon>Bacillati</taxon>
        <taxon>Chloroflexota</taxon>
        <taxon>Chloroflexia</taxon>
        <taxon>Chloroflexales</taxon>
        <taxon>Chloroflexineae</taxon>
        <taxon>Oscillochloridaceae</taxon>
        <taxon>Candidatus Viridilinea</taxon>
    </lineage>
</organism>
<dbReference type="Pfam" id="PF11897">
    <property type="entry name" value="DUF3417"/>
    <property type="match status" value="1"/>
</dbReference>
<reference evidence="13 14" key="1">
    <citation type="submission" date="2018-12" db="EMBL/GenBank/DDBJ databases">
        <title>Genome Sequence of Candidatus Viridilinea halotolerans isolated from saline sulfide-rich spring.</title>
        <authorList>
            <person name="Grouzdev D.S."/>
            <person name="Burganskaya E.I."/>
            <person name="Krutkina M.S."/>
            <person name="Sukhacheva M.V."/>
            <person name="Gorlenko V.M."/>
        </authorList>
    </citation>
    <scope>NUCLEOTIDE SEQUENCE [LARGE SCALE GENOMIC DNA]</scope>
    <source>
        <strain evidence="13">Chok-6</strain>
    </source>
</reference>
<dbReference type="NCBIfam" id="TIGR02094">
    <property type="entry name" value="more_P_ylases"/>
    <property type="match status" value="1"/>
</dbReference>
<evidence type="ECO:0000313" key="14">
    <source>
        <dbReference type="Proteomes" id="UP000280307"/>
    </source>
</evidence>
<dbReference type="AlphaFoldDB" id="A0A426U9S2"/>
<evidence type="ECO:0000256" key="1">
    <source>
        <dbReference type="ARBA" id="ARBA00001275"/>
    </source>
</evidence>
<dbReference type="GO" id="GO:0030170">
    <property type="term" value="F:pyridoxal phosphate binding"/>
    <property type="evidence" value="ECO:0007669"/>
    <property type="project" value="InterPro"/>
</dbReference>
<sequence length="713" mass="81880">MIRLEHEILFTPIPERIARLRELAYNLWWTWHPEAQDLYRQIDPDLWELDYHNPVDFLRDVRQRKLDAAAADPDYLKRFDAVMKAFDSYVGAKKTWFHKHHPDAKDVQIAYFSAEFGLHESLPIYSGGLGILSGDHVKEASDMALPFVAVGFIYPQGYFRQRLDHSGWQFAEYNKINFADVPAIPALDPNGHEVVVEVELPGRTIYAKVYKFRVGRVDLLLMDTDIHPNSSQDRELSARLYGGDQEMRISQELVLGIGGVRALRRLGFNPTVWHMNEGHSAFLVLELCRELVAQGVSFEDALQQIKTQCVFTTHTPVPAGNDAFPLPMIEKFFWNFWPQLGLTRDEFMQIALQEQQWGPTFAMTALALRGSDFHNGVSKLHGHVARGMWQWLYPGKSQDEVPITAITNGVHTATWLAPELRELYNAYLGKSWEDNLDDPKVWKKVYQIPDEVLWTTRQKLKSQLLAFARERITAHHRHLGQQPPSWTLLEDGILTLGFARRFATYKRATLIFKDLERLKHLLNRPGKPIQIIFAGKAHPKDDPGKHFIQDVYQLAQQPGLTGRIVFLEEYDMAVGRAMTQGVDVWLNNPRRPYEASGTSGMKASMNGAPNCSILDGWWPEAYNGQNGWAIGEEREYSNQDEQDWNDAQSLYYLLEHEIADRYYDRRNEADVPTAWVQVCKEAIASVAPAFSMRRMLADYVRELYMPAAGHKGE</sequence>
<evidence type="ECO:0000256" key="6">
    <source>
        <dbReference type="ARBA" id="ARBA00022676"/>
    </source>
</evidence>
<dbReference type="InterPro" id="IPR011834">
    <property type="entry name" value="Agluc_phsphrylas"/>
</dbReference>
<feature type="domain" description="DUF3417" evidence="12">
    <location>
        <begin position="13"/>
        <end position="122"/>
    </location>
</feature>
<dbReference type="SUPFAM" id="SSF53756">
    <property type="entry name" value="UDP-Glycosyltransferase/glycogen phosphorylase"/>
    <property type="match status" value="1"/>
</dbReference>
<evidence type="ECO:0000259" key="12">
    <source>
        <dbReference type="Pfam" id="PF11897"/>
    </source>
</evidence>
<proteinExistence type="inferred from homology"/>
<dbReference type="InterPro" id="IPR024517">
    <property type="entry name" value="Glycogen_phosphorylase_DUF3417"/>
</dbReference>
<keyword evidence="6" id="KW-0328">Glycosyltransferase</keyword>
<gene>
    <name evidence="13" type="primary">glgP</name>
    <name evidence="13" type="ORF">EI684_01835</name>
</gene>
<dbReference type="Proteomes" id="UP000280307">
    <property type="component" value="Unassembled WGS sequence"/>
</dbReference>
<evidence type="ECO:0000256" key="7">
    <source>
        <dbReference type="ARBA" id="ARBA00022679"/>
    </source>
</evidence>
<comment type="caution">
    <text evidence="13">The sequence shown here is derived from an EMBL/GenBank/DDBJ whole genome shotgun (WGS) entry which is preliminary data.</text>
</comment>
<evidence type="ECO:0000313" key="13">
    <source>
        <dbReference type="EMBL" id="RRR77126.1"/>
    </source>
</evidence>
<dbReference type="Pfam" id="PF00343">
    <property type="entry name" value="Phosphorylase"/>
    <property type="match status" value="1"/>
</dbReference>
<evidence type="ECO:0000256" key="5">
    <source>
        <dbReference type="ARBA" id="ARBA00022533"/>
    </source>
</evidence>
<evidence type="ECO:0000256" key="2">
    <source>
        <dbReference type="ARBA" id="ARBA00001933"/>
    </source>
</evidence>
<evidence type="ECO:0000256" key="3">
    <source>
        <dbReference type="ARBA" id="ARBA00006047"/>
    </source>
</evidence>
<dbReference type="EMBL" id="RSAS01000076">
    <property type="protein sequence ID" value="RRR77126.1"/>
    <property type="molecule type" value="Genomic_DNA"/>
</dbReference>
<keyword evidence="7" id="KW-0808">Transferase</keyword>
<keyword evidence="5" id="KW-0021">Allosteric enzyme</keyword>
<dbReference type="GO" id="GO:0005975">
    <property type="term" value="P:carbohydrate metabolic process"/>
    <property type="evidence" value="ECO:0007669"/>
    <property type="project" value="InterPro"/>
</dbReference>
<dbReference type="Gene3D" id="3.40.50.2000">
    <property type="entry name" value="Glycogen Phosphorylase B"/>
    <property type="match status" value="3"/>
</dbReference>
<keyword evidence="9" id="KW-0119">Carbohydrate metabolism</keyword>
<evidence type="ECO:0000256" key="10">
    <source>
        <dbReference type="ARBA" id="ARBA00025174"/>
    </source>
</evidence>